<proteinExistence type="predicted"/>
<organism evidence="1">
    <name type="scientific">marine sediment metagenome</name>
    <dbReference type="NCBI Taxonomy" id="412755"/>
    <lineage>
        <taxon>unclassified sequences</taxon>
        <taxon>metagenomes</taxon>
        <taxon>ecological metagenomes</taxon>
    </lineage>
</organism>
<dbReference type="SUPFAM" id="SSF117074">
    <property type="entry name" value="Hypothetical protein PA1324"/>
    <property type="match status" value="1"/>
</dbReference>
<reference evidence="1" key="1">
    <citation type="journal article" date="2015" name="Nature">
        <title>Complex archaea that bridge the gap between prokaryotes and eukaryotes.</title>
        <authorList>
            <person name="Spang A."/>
            <person name="Saw J.H."/>
            <person name="Jorgensen S.L."/>
            <person name="Zaremba-Niedzwiedzka K."/>
            <person name="Martijn J."/>
            <person name="Lind A.E."/>
            <person name="van Eijk R."/>
            <person name="Schleper C."/>
            <person name="Guy L."/>
            <person name="Ettema T.J."/>
        </authorList>
    </citation>
    <scope>NUCLEOTIDE SEQUENCE</scope>
</reference>
<dbReference type="EMBL" id="LAZR01020851">
    <property type="protein sequence ID" value="KKL87380.1"/>
    <property type="molecule type" value="Genomic_DNA"/>
</dbReference>
<sequence>MRIAILGLVALWSSGCGMYFYERTVPFNEEEYKPYAAPGEGSIAGQAFLKTQGGDVKFGAGATVTATPVTSYSEEWFREYTRPALYAHRKVSDADPGEAKYLRTATADGQGNFLIEGLPPGEYFVTAHITWSYASYDPMLGTYMATTGGGVGNRIKLGPGEKKERFILTR</sequence>
<evidence type="ECO:0000313" key="1">
    <source>
        <dbReference type="EMBL" id="KKL87380.1"/>
    </source>
</evidence>
<evidence type="ECO:0008006" key="2">
    <source>
        <dbReference type="Google" id="ProtNLM"/>
    </source>
</evidence>
<gene>
    <name evidence="1" type="ORF">LCGC14_1935300</name>
</gene>
<protein>
    <recommendedName>
        <fullName evidence="2">Carboxypeptidase regulatory-like domain-containing protein</fullName>
    </recommendedName>
</protein>
<dbReference type="AlphaFoldDB" id="A0A0F9I0J1"/>
<name>A0A0F9I0J1_9ZZZZ</name>
<comment type="caution">
    <text evidence="1">The sequence shown here is derived from an EMBL/GenBank/DDBJ whole genome shotgun (WGS) entry which is preliminary data.</text>
</comment>
<accession>A0A0F9I0J1</accession>
<dbReference type="PROSITE" id="PS51257">
    <property type="entry name" value="PROKAR_LIPOPROTEIN"/>
    <property type="match status" value="1"/>
</dbReference>